<comment type="caution">
    <text evidence="2">The sequence shown here is derived from an EMBL/GenBank/DDBJ whole genome shotgun (WGS) entry which is preliminary data.</text>
</comment>
<feature type="compositionally biased region" description="Basic and acidic residues" evidence="1">
    <location>
        <begin position="44"/>
        <end position="53"/>
    </location>
</feature>
<organism evidence="2 3">
    <name type="scientific">Brassica cretica</name>
    <name type="common">Mustard</name>
    <dbReference type="NCBI Taxonomy" id="69181"/>
    <lineage>
        <taxon>Eukaryota</taxon>
        <taxon>Viridiplantae</taxon>
        <taxon>Streptophyta</taxon>
        <taxon>Embryophyta</taxon>
        <taxon>Tracheophyta</taxon>
        <taxon>Spermatophyta</taxon>
        <taxon>Magnoliopsida</taxon>
        <taxon>eudicotyledons</taxon>
        <taxon>Gunneridae</taxon>
        <taxon>Pentapetalae</taxon>
        <taxon>rosids</taxon>
        <taxon>malvids</taxon>
        <taxon>Brassicales</taxon>
        <taxon>Brassicaceae</taxon>
        <taxon>Brassiceae</taxon>
        <taxon>Brassica</taxon>
    </lineage>
</organism>
<accession>A0A8S9NMC8</accession>
<reference evidence="2" key="1">
    <citation type="submission" date="2019-12" db="EMBL/GenBank/DDBJ databases">
        <title>Genome sequencing and annotation of Brassica cretica.</title>
        <authorList>
            <person name="Studholme D.J."/>
            <person name="Sarris P."/>
        </authorList>
    </citation>
    <scope>NUCLEOTIDE SEQUENCE</scope>
    <source>
        <strain evidence="2">PFS-109/04</strain>
        <tissue evidence="2">Leaf</tissue>
    </source>
</reference>
<evidence type="ECO:0000313" key="2">
    <source>
        <dbReference type="EMBL" id="KAF3503261.1"/>
    </source>
</evidence>
<evidence type="ECO:0000256" key="1">
    <source>
        <dbReference type="SAM" id="MobiDB-lite"/>
    </source>
</evidence>
<feature type="region of interest" description="Disordered" evidence="1">
    <location>
        <begin position="20"/>
        <end position="53"/>
    </location>
</feature>
<sequence>MPLMKQVRDEDSIRPLSCKQGANSHKPFHHQIEKQPDQGSKWRSGKDINKGDETHATCRHTSTVVLADLGPQSKLIQNRSRTDLKVKLITIKINMQTTQ</sequence>
<dbReference type="Proteomes" id="UP000712600">
    <property type="component" value="Unassembled WGS sequence"/>
</dbReference>
<dbReference type="EMBL" id="QGKX02001621">
    <property type="protein sequence ID" value="KAF3503261.1"/>
    <property type="molecule type" value="Genomic_DNA"/>
</dbReference>
<proteinExistence type="predicted"/>
<gene>
    <name evidence="2" type="ORF">F2Q69_00041273</name>
</gene>
<evidence type="ECO:0000313" key="3">
    <source>
        <dbReference type="Proteomes" id="UP000712600"/>
    </source>
</evidence>
<protein>
    <submittedName>
        <fullName evidence="2">Uncharacterized protein</fullName>
    </submittedName>
</protein>
<name>A0A8S9NMC8_BRACR</name>
<dbReference type="AlphaFoldDB" id="A0A8S9NMC8"/>